<comment type="caution">
    <text evidence="3">The sequence shown here is derived from an EMBL/GenBank/DDBJ whole genome shotgun (WGS) entry which is preliminary data.</text>
</comment>
<dbReference type="Pfam" id="PF01408">
    <property type="entry name" value="GFO_IDH_MocA"/>
    <property type="match status" value="1"/>
</dbReference>
<dbReference type="GO" id="GO:0000166">
    <property type="term" value="F:nucleotide binding"/>
    <property type="evidence" value="ECO:0007669"/>
    <property type="project" value="InterPro"/>
</dbReference>
<name>A0A3M9Y548_9PEZI</name>
<dbReference type="GeneID" id="39612975"/>
<dbReference type="PANTHER" id="PTHR43377">
    <property type="entry name" value="BILIVERDIN REDUCTASE A"/>
    <property type="match status" value="1"/>
</dbReference>
<dbReference type="SUPFAM" id="SSF55347">
    <property type="entry name" value="Glyceraldehyde-3-phosphate dehydrogenase-like, C-terminal domain"/>
    <property type="match status" value="1"/>
</dbReference>
<feature type="domain" description="Gfo/Idh/MocA-like oxidoreductase N-terminal" evidence="1">
    <location>
        <begin position="7"/>
        <end position="125"/>
    </location>
</feature>
<protein>
    <recommendedName>
        <fullName evidence="5">Gfo/Idh/MocA-like oxidoreductase N-terminal domain-containing protein</fullName>
    </recommendedName>
</protein>
<dbReference type="EMBL" id="RBVV01000090">
    <property type="protein sequence ID" value="RNJ54906.1"/>
    <property type="molecule type" value="Genomic_DNA"/>
</dbReference>
<dbReference type="STRING" id="1051616.A0A3M9Y548"/>
<sequence length="355" mass="38285">MGSDKRLRFAVIGAGLIGPRHAQTVMENPNTELVAIVDPLESSATLARDLDTAHYQSVTDLLASPAKPDAAIICTPNHLHVPLAKELASAGVHVLVEKPVSVDITSGKDLVRHVSATGVRALVGHHRRFNPYMVAAKTVVSSGTLGTIMAVNGLWALRKPDEYFQHPAAWRQTGAGGVVLINMVHEVDLLHFLFGPITSVHAEKTLSQRGFEADEGAALTLRFRSGVVGSFVLADTVASPWNFESGTGENPMIPKAGQDFYRILGTDGSLSVPDMTVWSYGRAPKSWTSELVRETMPVEDGTPLERQLEHFVGVIRGREVPSCTLQAGLGALMVCEAIRRALKDNSTVQVEQFSL</sequence>
<evidence type="ECO:0008006" key="5">
    <source>
        <dbReference type="Google" id="ProtNLM"/>
    </source>
</evidence>
<dbReference type="PANTHER" id="PTHR43377:SF1">
    <property type="entry name" value="BILIVERDIN REDUCTASE A"/>
    <property type="match status" value="1"/>
</dbReference>
<dbReference type="Proteomes" id="UP000267145">
    <property type="component" value="Unassembled WGS sequence"/>
</dbReference>
<evidence type="ECO:0000313" key="3">
    <source>
        <dbReference type="EMBL" id="RNJ54906.1"/>
    </source>
</evidence>
<gene>
    <name evidence="3" type="ORF">D7B24_009286</name>
</gene>
<dbReference type="InterPro" id="IPR004104">
    <property type="entry name" value="Gfo/Idh/MocA-like_OxRdtase_C"/>
</dbReference>
<dbReference type="Gene3D" id="3.40.50.720">
    <property type="entry name" value="NAD(P)-binding Rossmann-like Domain"/>
    <property type="match status" value="1"/>
</dbReference>
<evidence type="ECO:0000259" key="2">
    <source>
        <dbReference type="Pfam" id="PF02894"/>
    </source>
</evidence>
<organism evidence="3 4">
    <name type="scientific">Verticillium nonalfalfae</name>
    <dbReference type="NCBI Taxonomy" id="1051616"/>
    <lineage>
        <taxon>Eukaryota</taxon>
        <taxon>Fungi</taxon>
        <taxon>Dikarya</taxon>
        <taxon>Ascomycota</taxon>
        <taxon>Pezizomycotina</taxon>
        <taxon>Sordariomycetes</taxon>
        <taxon>Hypocreomycetidae</taxon>
        <taxon>Glomerellales</taxon>
        <taxon>Plectosphaerellaceae</taxon>
        <taxon>Verticillium</taxon>
    </lineage>
</organism>
<keyword evidence="4" id="KW-1185">Reference proteome</keyword>
<dbReference type="Gene3D" id="3.30.360.10">
    <property type="entry name" value="Dihydrodipicolinate Reductase, domain 2"/>
    <property type="match status" value="1"/>
</dbReference>
<evidence type="ECO:0000259" key="1">
    <source>
        <dbReference type="Pfam" id="PF01408"/>
    </source>
</evidence>
<dbReference type="Pfam" id="PF02894">
    <property type="entry name" value="GFO_IDH_MocA_C"/>
    <property type="match status" value="1"/>
</dbReference>
<dbReference type="RefSeq" id="XP_028493064.1">
    <property type="nucleotide sequence ID" value="XM_028643361.1"/>
</dbReference>
<proteinExistence type="predicted"/>
<accession>A0A3M9Y548</accession>
<dbReference type="InterPro" id="IPR000683">
    <property type="entry name" value="Gfo/Idh/MocA-like_OxRdtase_N"/>
</dbReference>
<feature type="domain" description="Gfo/Idh/MocA-like oxidoreductase C-terminal" evidence="2">
    <location>
        <begin position="139"/>
        <end position="350"/>
    </location>
</feature>
<dbReference type="InterPro" id="IPR051450">
    <property type="entry name" value="Gfo/Idh/MocA_Oxidoreductases"/>
</dbReference>
<reference evidence="3 4" key="1">
    <citation type="submission" date="2018-10" db="EMBL/GenBank/DDBJ databases">
        <title>Genome sequence of Verticillium nonalfalfae VnAa140.</title>
        <authorList>
            <person name="Stajich J.E."/>
            <person name="Kasson M.T."/>
        </authorList>
    </citation>
    <scope>NUCLEOTIDE SEQUENCE [LARGE SCALE GENOMIC DNA]</scope>
    <source>
        <strain evidence="3 4">VnAa140</strain>
    </source>
</reference>
<dbReference type="SUPFAM" id="SSF51735">
    <property type="entry name" value="NAD(P)-binding Rossmann-fold domains"/>
    <property type="match status" value="1"/>
</dbReference>
<evidence type="ECO:0000313" key="4">
    <source>
        <dbReference type="Proteomes" id="UP000267145"/>
    </source>
</evidence>
<dbReference type="AlphaFoldDB" id="A0A3M9Y548"/>
<dbReference type="InterPro" id="IPR036291">
    <property type="entry name" value="NAD(P)-bd_dom_sf"/>
</dbReference>